<proteinExistence type="predicted"/>
<feature type="transmembrane region" description="Helical" evidence="1">
    <location>
        <begin position="299"/>
        <end position="319"/>
    </location>
</feature>
<feature type="transmembrane region" description="Helical" evidence="1">
    <location>
        <begin position="347"/>
        <end position="367"/>
    </location>
</feature>
<evidence type="ECO:0000256" key="1">
    <source>
        <dbReference type="SAM" id="Phobius"/>
    </source>
</evidence>
<dbReference type="InterPro" id="IPR019422">
    <property type="entry name" value="7TM_GPCR_serpentine_rcpt_Srh"/>
</dbReference>
<organism evidence="2 3">
    <name type="scientific">Caenorhabditis briggsae</name>
    <dbReference type="NCBI Taxonomy" id="6238"/>
    <lineage>
        <taxon>Eukaryota</taxon>
        <taxon>Metazoa</taxon>
        <taxon>Ecdysozoa</taxon>
        <taxon>Nematoda</taxon>
        <taxon>Chromadorea</taxon>
        <taxon>Rhabditida</taxon>
        <taxon>Rhabditina</taxon>
        <taxon>Rhabditomorpha</taxon>
        <taxon>Rhabditoidea</taxon>
        <taxon>Rhabditidae</taxon>
        <taxon>Peloderinae</taxon>
        <taxon>Caenorhabditis</taxon>
    </lineage>
</organism>
<evidence type="ECO:0000313" key="3">
    <source>
        <dbReference type="Proteomes" id="UP000829354"/>
    </source>
</evidence>
<keyword evidence="3" id="KW-1185">Reference proteome</keyword>
<keyword evidence="1" id="KW-1133">Transmembrane helix</keyword>
<sequence length="368" mass="41727">MAGYPLGVIKYLGLSTLNQVIMGFGCLGSMGVSIAVLFESRFHTICTFPGKRHWTRWRRPWAFSFHAYCWLTFLSFSLFVPDQETAKQNVFKSLPCLPQQVYNGDNFVLTENVTFHLVIFMSFFFTVLLKSIALALGNSHAYLNTFMKPMSFSYVKTELIIWYVLRQDNVNTDEDPGYESIPNPPLPAIFDIPQAEYVPKRFKDSKKNFVPSAGNLPTVGERDPEEEINYDTQHLDTEPVDGEYRDPNETAKQILDYGKNAVPDTRTREYLPRKAKAPYINYVHAADVGSVSADLGSTVNIFAAVMVLSFTAFLMWNAVAQLGSRTMSQKTFQLQKAFLIALGNQTLMPFCFIASPANYVWIAAMIYY</sequence>
<name>A0AAE9F4Q5_CAEBR</name>
<dbReference type="Proteomes" id="UP000829354">
    <property type="component" value="Chromosome V"/>
</dbReference>
<dbReference type="EMBL" id="CP092624">
    <property type="protein sequence ID" value="UMM32879.1"/>
    <property type="molecule type" value="Genomic_DNA"/>
</dbReference>
<reference evidence="2 3" key="1">
    <citation type="submission" date="2022-04" db="EMBL/GenBank/DDBJ databases">
        <title>Chromosome-level reference genomes for two strains of Caenorhabditis briggsae: an improved platform for comparative genomics.</title>
        <authorList>
            <person name="Stevens L."/>
            <person name="Andersen E."/>
        </authorList>
    </citation>
    <scope>NUCLEOTIDE SEQUENCE [LARGE SCALE GENOMIC DNA]</scope>
    <source>
        <strain evidence="2">VX34</strain>
        <tissue evidence="2">Whole-organism</tissue>
    </source>
</reference>
<feature type="transmembrane region" description="Helical" evidence="1">
    <location>
        <begin position="113"/>
        <end position="137"/>
    </location>
</feature>
<keyword evidence="1" id="KW-0472">Membrane</keyword>
<keyword evidence="1" id="KW-0812">Transmembrane</keyword>
<dbReference type="AlphaFoldDB" id="A0AAE9F4Q5"/>
<accession>A0AAE9F4Q5</accession>
<evidence type="ECO:0000313" key="2">
    <source>
        <dbReference type="EMBL" id="UMM32879.1"/>
    </source>
</evidence>
<feature type="transmembrane region" description="Helical" evidence="1">
    <location>
        <begin position="61"/>
        <end position="80"/>
    </location>
</feature>
<protein>
    <submittedName>
        <fullName evidence="2">Uncharacterized protein</fullName>
    </submittedName>
</protein>
<feature type="transmembrane region" description="Helical" evidence="1">
    <location>
        <begin position="20"/>
        <end position="40"/>
    </location>
</feature>
<gene>
    <name evidence="2" type="ORF">L5515_006542</name>
</gene>
<dbReference type="Pfam" id="PF10318">
    <property type="entry name" value="7TM_GPCR_Srh"/>
    <property type="match status" value="2"/>
</dbReference>